<evidence type="ECO:0000256" key="5">
    <source>
        <dbReference type="ARBA" id="ARBA00023015"/>
    </source>
</evidence>
<evidence type="ECO:0000256" key="2">
    <source>
        <dbReference type="ARBA" id="ARBA00022490"/>
    </source>
</evidence>
<name>A0A926RXU6_9BACI</name>
<dbReference type="AlphaFoldDB" id="A0A926RXU6"/>
<evidence type="ECO:0000256" key="8">
    <source>
        <dbReference type="ARBA" id="ARBA00023163"/>
    </source>
</evidence>
<keyword evidence="12" id="KW-1185">Reference proteome</keyword>
<dbReference type="InterPro" id="IPR051271">
    <property type="entry name" value="2C-system_Tx_regulators"/>
</dbReference>
<dbReference type="PANTHER" id="PTHR45526">
    <property type="entry name" value="TRANSCRIPTIONAL REGULATORY PROTEIN DPIA"/>
    <property type="match status" value="1"/>
</dbReference>
<dbReference type="PANTHER" id="PTHR45526:SF6">
    <property type="entry name" value="TRANSCRIPTIONAL REGULATORY PROTEIN CITT"/>
    <property type="match status" value="1"/>
</dbReference>
<protein>
    <submittedName>
        <fullName evidence="11">Response regulator</fullName>
    </submittedName>
</protein>
<dbReference type="EMBL" id="JACXAI010000010">
    <property type="protein sequence ID" value="MBD1380522.1"/>
    <property type="molecule type" value="Genomic_DNA"/>
</dbReference>
<evidence type="ECO:0000256" key="3">
    <source>
        <dbReference type="ARBA" id="ARBA00022553"/>
    </source>
</evidence>
<dbReference type="Pfam" id="PF00072">
    <property type="entry name" value="Response_reg"/>
    <property type="match status" value="1"/>
</dbReference>
<dbReference type="SUPFAM" id="SSF52172">
    <property type="entry name" value="CheY-like"/>
    <property type="match status" value="1"/>
</dbReference>
<dbReference type="RefSeq" id="WP_191158116.1">
    <property type="nucleotide sequence ID" value="NZ_JACXAI010000010.1"/>
</dbReference>
<feature type="domain" description="Response regulatory" evidence="10">
    <location>
        <begin position="2"/>
        <end position="118"/>
    </location>
</feature>
<dbReference type="InterPro" id="IPR001789">
    <property type="entry name" value="Sig_transdc_resp-reg_receiver"/>
</dbReference>
<keyword evidence="2" id="KW-0963">Cytoplasm</keyword>
<dbReference type="PROSITE" id="PS50110">
    <property type="entry name" value="RESPONSE_REGULATORY"/>
    <property type="match status" value="1"/>
</dbReference>
<evidence type="ECO:0000256" key="1">
    <source>
        <dbReference type="ARBA" id="ARBA00004496"/>
    </source>
</evidence>
<reference evidence="11" key="1">
    <citation type="submission" date="2020-09" db="EMBL/GenBank/DDBJ databases">
        <title>A novel bacterium of genus Bacillus, isolated from South China Sea.</title>
        <authorList>
            <person name="Huang H."/>
            <person name="Mo K."/>
            <person name="Hu Y."/>
        </authorList>
    </citation>
    <scope>NUCLEOTIDE SEQUENCE</scope>
    <source>
        <strain evidence="11">IB182487</strain>
    </source>
</reference>
<dbReference type="PIRSF" id="PIRSF006171">
    <property type="entry name" value="RR_citrat_malat"/>
    <property type="match status" value="1"/>
</dbReference>
<sequence length="226" mass="25863">MKVAIAEDDFRVALIHEKFLQKIPEVEVAAKALNAKETLEMLNAQEIDLLLLDVYLPDKLGTDLLPIMREKYPEVDIILITAATEKKMIEKAMNYGVDHFLIKPVTMEKFMEAIEAYQLKKNWLNSQEVPTQEWVDKYFEKSGKETPVKKELPAGVDYLTLENVKKILISEKKTGLSAEEVAAKMGASRTTARRYLEYLVSIEIAEAKIHYGIVGRPERKYCVKEI</sequence>
<gene>
    <name evidence="11" type="ORF">IC621_09800</name>
</gene>
<proteinExistence type="predicted"/>
<keyword evidence="5" id="KW-0805">Transcription regulation</keyword>
<dbReference type="Gene3D" id="3.40.50.2300">
    <property type="match status" value="1"/>
</dbReference>
<comment type="subcellular location">
    <subcellularLocation>
        <location evidence="1">Cytoplasm</location>
    </subcellularLocation>
</comment>
<comment type="caution">
    <text evidence="11">The sequence shown here is derived from an EMBL/GenBank/DDBJ whole genome shotgun (WGS) entry which is preliminary data.</text>
</comment>
<dbReference type="GO" id="GO:0000156">
    <property type="term" value="F:phosphorelay response regulator activity"/>
    <property type="evidence" value="ECO:0007669"/>
    <property type="project" value="TreeGrafter"/>
</dbReference>
<dbReference type="Pfam" id="PF20714">
    <property type="entry name" value="HTH_64"/>
    <property type="match status" value="1"/>
</dbReference>
<accession>A0A926RXU6</accession>
<keyword evidence="8" id="KW-0804">Transcription</keyword>
<evidence type="ECO:0000259" key="10">
    <source>
        <dbReference type="PROSITE" id="PS50110"/>
    </source>
</evidence>
<evidence type="ECO:0000313" key="12">
    <source>
        <dbReference type="Proteomes" id="UP000626844"/>
    </source>
</evidence>
<dbReference type="InterPro" id="IPR048714">
    <property type="entry name" value="DpiA-like_HTH"/>
</dbReference>
<keyword evidence="6" id="KW-0238">DNA-binding</keyword>
<feature type="modified residue" description="4-aspartylphosphate" evidence="9">
    <location>
        <position position="53"/>
    </location>
</feature>
<keyword evidence="4" id="KW-0902">Two-component regulatory system</keyword>
<dbReference type="Proteomes" id="UP000626844">
    <property type="component" value="Unassembled WGS sequence"/>
</dbReference>
<evidence type="ECO:0000256" key="7">
    <source>
        <dbReference type="ARBA" id="ARBA00023159"/>
    </source>
</evidence>
<dbReference type="InterPro" id="IPR011006">
    <property type="entry name" value="CheY-like_superfamily"/>
</dbReference>
<dbReference type="InterPro" id="IPR024187">
    <property type="entry name" value="Sig_transdc_resp-reg_cit/mal"/>
</dbReference>
<keyword evidence="7" id="KW-0010">Activator</keyword>
<keyword evidence="3 9" id="KW-0597">Phosphoprotein</keyword>
<dbReference type="GO" id="GO:0003700">
    <property type="term" value="F:DNA-binding transcription factor activity"/>
    <property type="evidence" value="ECO:0007669"/>
    <property type="project" value="InterPro"/>
</dbReference>
<dbReference type="GO" id="GO:0005737">
    <property type="term" value="C:cytoplasm"/>
    <property type="evidence" value="ECO:0007669"/>
    <property type="project" value="UniProtKB-SubCell"/>
</dbReference>
<evidence type="ECO:0000256" key="6">
    <source>
        <dbReference type="ARBA" id="ARBA00023125"/>
    </source>
</evidence>
<evidence type="ECO:0000256" key="9">
    <source>
        <dbReference type="PROSITE-ProRule" id="PRU00169"/>
    </source>
</evidence>
<dbReference type="SMART" id="SM00448">
    <property type="entry name" value="REC"/>
    <property type="match status" value="1"/>
</dbReference>
<evidence type="ECO:0000256" key="4">
    <source>
        <dbReference type="ARBA" id="ARBA00023012"/>
    </source>
</evidence>
<evidence type="ECO:0000313" key="11">
    <source>
        <dbReference type="EMBL" id="MBD1380522.1"/>
    </source>
</evidence>
<organism evidence="11 12">
    <name type="scientific">Metabacillus arenae</name>
    <dbReference type="NCBI Taxonomy" id="2771434"/>
    <lineage>
        <taxon>Bacteria</taxon>
        <taxon>Bacillati</taxon>
        <taxon>Bacillota</taxon>
        <taxon>Bacilli</taxon>
        <taxon>Bacillales</taxon>
        <taxon>Bacillaceae</taxon>
        <taxon>Metabacillus</taxon>
    </lineage>
</organism>
<dbReference type="GO" id="GO:0003677">
    <property type="term" value="F:DNA binding"/>
    <property type="evidence" value="ECO:0007669"/>
    <property type="project" value="UniProtKB-KW"/>
</dbReference>